<feature type="region of interest" description="Disordered" evidence="2">
    <location>
        <begin position="334"/>
        <end position="354"/>
    </location>
</feature>
<name>A0A1X0NJF3_9TRYP</name>
<sequence>MFTPDDSSSSPDDNSVSVNKKATSRRTMRSLFAEDALQSKQGVTSLRYEDKSATNKTVSLNVMGKNNSSGDNNNTYSIPPNAPSPLQTASQAVVLTYKGENSLGPCVVALCVPHINASITVPLIAIVDREKRPQCRVRLDENLQFLQNKSEPQYASLYDPTFDCHWTLMFKGRRECTEFVAAAQTSLHCTDIGNNEKVPYINWYNKIEEEEKEGESTKIVSRGDVVSVSFMIWLLRRVPGTRFFSLGKLIEEVPPEAPREIVVGEGTMMIGIEESLLGMSGSNSNDSGSGTSRLVFVPPQKTQIWKGIGNPEVTSTDSIVVHITCHDVISRCTGGSGGNSSSNSNSRRPVITDDFGNRVFKGNKRIEEREIMHSKNNTPPVEVPMNPTTGIGDTNMLLQAFLLQTLQQQQLNNKNVAGLGNSTTETQSTTRWDVVERSLERVQLQLSSLYEKIDRLGIDEKIEKNNLAIERIVKKAIGKAPVNDVDIEDMVKDRDGLLAVIERLKVRLEEESSNYHRALEAMGRHKDDLHRMQNDIRIQEETHTTRMRELEEQRRLQLVEAEVRHRQALERVSEEKFREGQDAGFKAGVKVGRQEAHDAAGTHSEMEWKERVFASEQRVVLLESEMQEKEGHHIAERRRLQEQIDALQDMLSRLEKREEKTEGQIISQFGPDIISKQCKTLRRALNATYTNIETQLCALNEETVRVEDVLQMVLFAVRSEAHAFTDEIKKEAALQSERIPPVGDIGERLATLLNAQGESASTAEKVGKEVVSEDGNDEVVKGKEEQEPNFVMFPPSHDVTTEIHQQKQKDDFLDLGTLPPAPPQMLQTSAYNNADVFPDPPELLLTDDNYDKSIVSECKQVMGVCSLEEEKAEDKNNS</sequence>
<dbReference type="Proteomes" id="UP000192257">
    <property type="component" value="Unassembled WGS sequence"/>
</dbReference>
<evidence type="ECO:0000256" key="1">
    <source>
        <dbReference type="SAM" id="Coils"/>
    </source>
</evidence>
<keyword evidence="1" id="KW-0175">Coiled coil</keyword>
<accession>A0A1X0NJF3</accession>
<keyword evidence="4" id="KW-1185">Reference proteome</keyword>
<gene>
    <name evidence="3" type="ORF">TM35_000401490</name>
</gene>
<comment type="caution">
    <text evidence="3">The sequence shown here is derived from an EMBL/GenBank/DDBJ whole genome shotgun (WGS) entry which is preliminary data.</text>
</comment>
<organism evidence="3 4">
    <name type="scientific">Trypanosoma theileri</name>
    <dbReference type="NCBI Taxonomy" id="67003"/>
    <lineage>
        <taxon>Eukaryota</taxon>
        <taxon>Discoba</taxon>
        <taxon>Euglenozoa</taxon>
        <taxon>Kinetoplastea</taxon>
        <taxon>Metakinetoplastina</taxon>
        <taxon>Trypanosomatida</taxon>
        <taxon>Trypanosomatidae</taxon>
        <taxon>Trypanosoma</taxon>
    </lineage>
</organism>
<dbReference type="RefSeq" id="XP_028878948.1">
    <property type="nucleotide sequence ID" value="XM_029029764.1"/>
</dbReference>
<dbReference type="STRING" id="67003.A0A1X0NJF3"/>
<dbReference type="SUPFAM" id="SSF54534">
    <property type="entry name" value="FKBP-like"/>
    <property type="match status" value="1"/>
</dbReference>
<dbReference type="EMBL" id="NBCO01000040">
    <property type="protein sequence ID" value="ORC84882.1"/>
    <property type="molecule type" value="Genomic_DNA"/>
</dbReference>
<dbReference type="OrthoDB" id="77911at2759"/>
<dbReference type="AlphaFoldDB" id="A0A1X0NJF3"/>
<reference evidence="3 4" key="1">
    <citation type="submission" date="2017-03" db="EMBL/GenBank/DDBJ databases">
        <title>An alternative strategy for trypanosome survival in the mammalian bloodstream revealed through genome and transcriptome analysis of the ubiquitous bovine parasite Trypanosoma (Megatrypanum) theileri.</title>
        <authorList>
            <person name="Kelly S."/>
            <person name="Ivens A."/>
            <person name="Mott A."/>
            <person name="O'Neill E."/>
            <person name="Emms D."/>
            <person name="Macleod O."/>
            <person name="Voorheis P."/>
            <person name="Matthews J."/>
            <person name="Matthews K."/>
            <person name="Carrington M."/>
        </authorList>
    </citation>
    <scope>NUCLEOTIDE SEQUENCE [LARGE SCALE GENOMIC DNA]</scope>
    <source>
        <strain evidence="3">Edinburgh</strain>
    </source>
</reference>
<feature type="coiled-coil region" evidence="1">
    <location>
        <begin position="637"/>
        <end position="664"/>
    </location>
</feature>
<evidence type="ECO:0000313" key="4">
    <source>
        <dbReference type="Proteomes" id="UP000192257"/>
    </source>
</evidence>
<evidence type="ECO:0000313" key="3">
    <source>
        <dbReference type="EMBL" id="ORC84882.1"/>
    </source>
</evidence>
<feature type="compositionally biased region" description="Low complexity" evidence="2">
    <location>
        <begin position="1"/>
        <end position="19"/>
    </location>
</feature>
<evidence type="ECO:0000256" key="2">
    <source>
        <dbReference type="SAM" id="MobiDB-lite"/>
    </source>
</evidence>
<dbReference type="GeneID" id="39989544"/>
<dbReference type="VEuPathDB" id="TriTrypDB:TM35_000401490"/>
<proteinExistence type="predicted"/>
<feature type="region of interest" description="Disordered" evidence="2">
    <location>
        <begin position="1"/>
        <end position="27"/>
    </location>
</feature>
<protein>
    <submittedName>
        <fullName evidence="3">Uncharacterized protein</fullName>
    </submittedName>
</protein>